<evidence type="ECO:0000256" key="3">
    <source>
        <dbReference type="ARBA" id="ARBA00023015"/>
    </source>
</evidence>
<keyword evidence="6" id="KW-0804">Transcription</keyword>
<dbReference type="RefSeq" id="WP_073716774.1">
    <property type="nucleotide sequence ID" value="NZ_MQVR01000041.1"/>
</dbReference>
<reference evidence="10" key="1">
    <citation type="submission" date="2016-12" db="EMBL/GenBank/DDBJ databases">
        <authorList>
            <person name="Meng X."/>
        </authorList>
    </citation>
    <scope>NUCLEOTIDE SEQUENCE [LARGE SCALE GENOMIC DNA]</scope>
    <source>
        <strain evidence="10">DSM 19116</strain>
    </source>
</reference>
<evidence type="ECO:0000256" key="4">
    <source>
        <dbReference type="ARBA" id="ARBA00023082"/>
    </source>
</evidence>
<evidence type="ECO:0000313" key="10">
    <source>
        <dbReference type="Proteomes" id="UP000185628"/>
    </source>
</evidence>
<dbReference type="EMBL" id="MQVR01000041">
    <property type="protein sequence ID" value="OKL53757.1"/>
    <property type="molecule type" value="Genomic_DNA"/>
</dbReference>
<evidence type="ECO:0000313" key="9">
    <source>
        <dbReference type="EMBL" id="OKL53757.1"/>
    </source>
</evidence>
<dbReference type="InterPro" id="IPR013249">
    <property type="entry name" value="RNA_pol_sigma70_r4_t2"/>
</dbReference>
<protein>
    <submittedName>
        <fullName evidence="9">RNA polymerase subunit sigma-70</fullName>
    </submittedName>
</protein>
<dbReference type="PANTHER" id="PTHR34294">
    <property type="entry name" value="TRANSCRIPTIONAL REGULATOR-RELATED"/>
    <property type="match status" value="1"/>
</dbReference>
<dbReference type="InterPro" id="IPR051054">
    <property type="entry name" value="SorC_transcr_regulators"/>
</dbReference>
<dbReference type="GO" id="GO:0006352">
    <property type="term" value="P:DNA-templated transcription initiation"/>
    <property type="evidence" value="ECO:0007669"/>
    <property type="project" value="InterPro"/>
</dbReference>
<name>A0A1Q5Q1Q9_9ACTO</name>
<evidence type="ECO:0000256" key="2">
    <source>
        <dbReference type="ARBA" id="ARBA00010641"/>
    </source>
</evidence>
<comment type="similarity">
    <text evidence="1">Belongs to the SorC transcriptional regulatory family.</text>
</comment>
<dbReference type="SUPFAM" id="SSF100950">
    <property type="entry name" value="NagB/RpiA/CoA transferase-like"/>
    <property type="match status" value="1"/>
</dbReference>
<dbReference type="AlphaFoldDB" id="A0A1Q5Q1Q9"/>
<sequence length="312" mass="34149">MAVSARDVQAIEAAKLYYVDEMSQARIAELLEVSRPTVSKLIQHARDAGFVTITITDPREAEGELVAALRERYGLDEVVIAATPVDDDDGVLSYLGHRGAEVVASLVTDGDLVGVGWGNTIHELSRHLPSRQLRGVEVIQLKGGLTYSGKDTKDVEIIENFCRAFGAYGRYLPLPVIFDSVDVKTIVENERHIRQSLQLGATSRIAVFTIGGVNSSSTLFNLGYLTEAERQRLQANAVGDILSRYFDSEGRMADEELDARTLAIALEDLKRIDHRVLVAGGPAKTEAIRTALNVGYANHLVTDHHTARRLAD</sequence>
<evidence type="ECO:0000256" key="1">
    <source>
        <dbReference type="ARBA" id="ARBA00010466"/>
    </source>
</evidence>
<dbReference type="InterPro" id="IPR013324">
    <property type="entry name" value="RNA_pol_sigma_r3/r4-like"/>
</dbReference>
<dbReference type="Proteomes" id="UP000185628">
    <property type="component" value="Unassembled WGS sequence"/>
</dbReference>
<dbReference type="Gene3D" id="1.10.10.10">
    <property type="entry name" value="Winged helix-like DNA-binding domain superfamily/Winged helix DNA-binding domain"/>
    <property type="match status" value="1"/>
</dbReference>
<accession>A0A1Q5Q1Q9</accession>
<keyword evidence="4" id="KW-0731">Sigma factor</keyword>
<dbReference type="OrthoDB" id="186585at2"/>
<dbReference type="Pfam" id="PF04198">
    <property type="entry name" value="Sugar-bind"/>
    <property type="match status" value="1"/>
</dbReference>
<gene>
    <name evidence="9" type="ORF">BSZ39_07675</name>
</gene>
<comment type="similarity">
    <text evidence="2">Belongs to the sigma-70 factor family. ECF subfamily.</text>
</comment>
<keyword evidence="10" id="KW-1185">Reference proteome</keyword>
<feature type="domain" description="Sugar-binding" evidence="7">
    <location>
        <begin position="64"/>
        <end position="310"/>
    </location>
</feature>
<evidence type="ECO:0000259" key="7">
    <source>
        <dbReference type="Pfam" id="PF04198"/>
    </source>
</evidence>
<dbReference type="GO" id="GO:0003677">
    <property type="term" value="F:DNA binding"/>
    <property type="evidence" value="ECO:0007669"/>
    <property type="project" value="UniProtKB-KW"/>
</dbReference>
<evidence type="ECO:0000256" key="5">
    <source>
        <dbReference type="ARBA" id="ARBA00023125"/>
    </source>
</evidence>
<dbReference type="GO" id="GO:0030246">
    <property type="term" value="F:carbohydrate binding"/>
    <property type="evidence" value="ECO:0007669"/>
    <property type="project" value="InterPro"/>
</dbReference>
<organism evidence="9 10">
    <name type="scientific">Bowdeniella nasicola</name>
    <dbReference type="NCBI Taxonomy" id="208480"/>
    <lineage>
        <taxon>Bacteria</taxon>
        <taxon>Bacillati</taxon>
        <taxon>Actinomycetota</taxon>
        <taxon>Actinomycetes</taxon>
        <taxon>Actinomycetales</taxon>
        <taxon>Actinomycetaceae</taxon>
        <taxon>Bowdeniella</taxon>
    </lineage>
</organism>
<evidence type="ECO:0000259" key="8">
    <source>
        <dbReference type="Pfam" id="PF08281"/>
    </source>
</evidence>
<keyword evidence="3" id="KW-0805">Transcription regulation</keyword>
<dbReference type="InterPro" id="IPR037171">
    <property type="entry name" value="NagB/RpiA_transferase-like"/>
</dbReference>
<dbReference type="InterPro" id="IPR036388">
    <property type="entry name" value="WH-like_DNA-bd_sf"/>
</dbReference>
<dbReference type="Pfam" id="PF08281">
    <property type="entry name" value="Sigma70_r4_2"/>
    <property type="match status" value="1"/>
</dbReference>
<dbReference type="GO" id="GO:0016987">
    <property type="term" value="F:sigma factor activity"/>
    <property type="evidence" value="ECO:0007669"/>
    <property type="project" value="UniProtKB-KW"/>
</dbReference>
<dbReference type="Gene3D" id="3.40.50.1360">
    <property type="match status" value="1"/>
</dbReference>
<comment type="caution">
    <text evidence="9">The sequence shown here is derived from an EMBL/GenBank/DDBJ whole genome shotgun (WGS) entry which is preliminary data.</text>
</comment>
<evidence type="ECO:0000256" key="6">
    <source>
        <dbReference type="ARBA" id="ARBA00023163"/>
    </source>
</evidence>
<dbReference type="InterPro" id="IPR007324">
    <property type="entry name" value="Sugar-bd_dom_put"/>
</dbReference>
<proteinExistence type="inferred from homology"/>
<dbReference type="PANTHER" id="PTHR34294:SF1">
    <property type="entry name" value="TRANSCRIPTIONAL REGULATOR LSRR"/>
    <property type="match status" value="1"/>
</dbReference>
<dbReference type="SUPFAM" id="SSF88659">
    <property type="entry name" value="Sigma3 and sigma4 domains of RNA polymerase sigma factors"/>
    <property type="match status" value="1"/>
</dbReference>
<keyword evidence="5" id="KW-0238">DNA-binding</keyword>
<feature type="domain" description="RNA polymerase sigma factor 70 region 4 type 2" evidence="8">
    <location>
        <begin position="16"/>
        <end position="46"/>
    </location>
</feature>